<gene>
    <name evidence="9" type="ORF">NliqN6_4207</name>
</gene>
<dbReference type="PANTHER" id="PTHR12653">
    <property type="entry name" value="NADH-UBIQUINONE OXIDOREDUCTASE 13 KD-B SUBUNIT"/>
    <property type="match status" value="1"/>
</dbReference>
<evidence type="ECO:0000313" key="10">
    <source>
        <dbReference type="Proteomes" id="UP000620104"/>
    </source>
</evidence>
<evidence type="ECO:0000256" key="1">
    <source>
        <dbReference type="ARBA" id="ARBA00004443"/>
    </source>
</evidence>
<evidence type="ECO:0000256" key="7">
    <source>
        <dbReference type="ARBA" id="ARBA00023128"/>
    </source>
</evidence>
<keyword evidence="3" id="KW-0813">Transport</keyword>
<dbReference type="InterPro" id="IPR006806">
    <property type="entry name" value="NDUFA5"/>
</dbReference>
<dbReference type="PANTHER" id="PTHR12653:SF0">
    <property type="entry name" value="NADH DEHYDROGENASE [UBIQUINONE] 1 ALPHA SUBCOMPLEX SUBUNIT 5"/>
    <property type="match status" value="1"/>
</dbReference>
<evidence type="ECO:0000256" key="8">
    <source>
        <dbReference type="ARBA" id="ARBA00023136"/>
    </source>
</evidence>
<organism evidence="9 10">
    <name type="scientific">Naganishia liquefaciens</name>
    <dbReference type="NCBI Taxonomy" id="104408"/>
    <lineage>
        <taxon>Eukaryota</taxon>
        <taxon>Fungi</taxon>
        <taxon>Dikarya</taxon>
        <taxon>Basidiomycota</taxon>
        <taxon>Agaricomycotina</taxon>
        <taxon>Tremellomycetes</taxon>
        <taxon>Filobasidiales</taxon>
        <taxon>Filobasidiaceae</taxon>
        <taxon>Naganishia</taxon>
    </lineage>
</organism>
<comment type="subcellular location">
    <subcellularLocation>
        <location evidence="1">Mitochondrion inner membrane</location>
        <topology evidence="1">Peripheral membrane protein</topology>
        <orientation evidence="1">Matrix side</orientation>
    </subcellularLocation>
</comment>
<keyword evidence="7" id="KW-0496">Mitochondrion</keyword>
<evidence type="ECO:0000256" key="4">
    <source>
        <dbReference type="ARBA" id="ARBA00022660"/>
    </source>
</evidence>
<dbReference type="EMBL" id="BLZA01000023">
    <property type="protein sequence ID" value="GHJ87805.1"/>
    <property type="molecule type" value="Genomic_DNA"/>
</dbReference>
<sequence length="134" mass="14603">MFRCSRVLLNAVRGTKVSTGITGLAVHANPLPELTQTYKSTLSVLSQLPAESVYRQATEAILKQRAAVIEKANGDVEAVERELDAGQIEQVLQVAKDEQALAAKMLEWTPWEPLQVKPAPGQWDPIGSDMGQAH</sequence>
<evidence type="ECO:0000256" key="5">
    <source>
        <dbReference type="ARBA" id="ARBA00022792"/>
    </source>
</evidence>
<dbReference type="OrthoDB" id="286811at2759"/>
<dbReference type="Proteomes" id="UP000620104">
    <property type="component" value="Unassembled WGS sequence"/>
</dbReference>
<keyword evidence="5" id="KW-0999">Mitochondrion inner membrane</keyword>
<keyword evidence="10" id="KW-1185">Reference proteome</keyword>
<name>A0A8H3YFJ4_9TREE</name>
<accession>A0A8H3YFJ4</accession>
<dbReference type="AlphaFoldDB" id="A0A8H3YFJ4"/>
<evidence type="ECO:0000256" key="6">
    <source>
        <dbReference type="ARBA" id="ARBA00022982"/>
    </source>
</evidence>
<keyword evidence="6" id="KW-0249">Electron transport</keyword>
<keyword evidence="4" id="KW-0679">Respiratory chain</keyword>
<evidence type="ECO:0000313" key="9">
    <source>
        <dbReference type="EMBL" id="GHJ87805.1"/>
    </source>
</evidence>
<dbReference type="Pfam" id="PF04716">
    <property type="entry name" value="ETC_C1_NDUFA5"/>
    <property type="match status" value="1"/>
</dbReference>
<evidence type="ECO:0000256" key="3">
    <source>
        <dbReference type="ARBA" id="ARBA00022448"/>
    </source>
</evidence>
<comment type="similarity">
    <text evidence="2">Belongs to the complex I NDUFA5 subunit family.</text>
</comment>
<reference evidence="9" key="1">
    <citation type="submission" date="2020-07" db="EMBL/GenBank/DDBJ databases">
        <title>Draft Genome Sequence of a Deep-Sea Yeast, Naganishia (Cryptococcus) liquefaciens strain N6.</title>
        <authorList>
            <person name="Han Y.W."/>
            <person name="Kajitani R."/>
            <person name="Morimoto H."/>
            <person name="Parhat M."/>
            <person name="Tsubouchi H."/>
            <person name="Bakenova O."/>
            <person name="Ogata M."/>
            <person name="Argunhan B."/>
            <person name="Aoki R."/>
            <person name="Kajiwara S."/>
            <person name="Itoh T."/>
            <person name="Iwasaki H."/>
        </authorList>
    </citation>
    <scope>NUCLEOTIDE SEQUENCE</scope>
    <source>
        <strain evidence="9">N6</strain>
    </source>
</reference>
<protein>
    <submittedName>
        <fullName evidence="9">Uncharacterized protein</fullName>
    </submittedName>
</protein>
<dbReference type="GO" id="GO:0022904">
    <property type="term" value="P:respiratory electron transport chain"/>
    <property type="evidence" value="ECO:0007669"/>
    <property type="project" value="InterPro"/>
</dbReference>
<dbReference type="GO" id="GO:0005743">
    <property type="term" value="C:mitochondrial inner membrane"/>
    <property type="evidence" value="ECO:0007669"/>
    <property type="project" value="UniProtKB-SubCell"/>
</dbReference>
<evidence type="ECO:0000256" key="2">
    <source>
        <dbReference type="ARBA" id="ARBA00010261"/>
    </source>
</evidence>
<keyword evidence="8" id="KW-0472">Membrane</keyword>
<proteinExistence type="inferred from homology"/>
<comment type="caution">
    <text evidence="9">The sequence shown here is derived from an EMBL/GenBank/DDBJ whole genome shotgun (WGS) entry which is preliminary data.</text>
</comment>